<proteinExistence type="inferred from homology"/>
<feature type="transmembrane region" description="Helical" evidence="13">
    <location>
        <begin position="6"/>
        <end position="25"/>
    </location>
</feature>
<reference evidence="14 15" key="1">
    <citation type="submission" date="2021-11" db="EMBL/GenBank/DDBJ databases">
        <title>Whole genome of Geoglobus acetivorans.</title>
        <authorList>
            <person name="Liu D."/>
        </authorList>
    </citation>
    <scope>NUCLEOTIDE SEQUENCE [LARGE SCALE GENOMIC DNA]</scope>
    <source>
        <strain evidence="14 15">SBH6</strain>
    </source>
</reference>
<feature type="transmembrane region" description="Helical" evidence="13">
    <location>
        <begin position="488"/>
        <end position="514"/>
    </location>
</feature>
<evidence type="ECO:0000256" key="10">
    <source>
        <dbReference type="ARBA" id="ARBA00023136"/>
    </source>
</evidence>
<accession>A0ABZ3H1F7</accession>
<keyword evidence="11" id="KW-0739">Sodium transport</keyword>
<keyword evidence="8" id="KW-0915">Sodium</keyword>
<keyword evidence="10 13" id="KW-0472">Membrane</keyword>
<evidence type="ECO:0000256" key="13">
    <source>
        <dbReference type="SAM" id="Phobius"/>
    </source>
</evidence>
<gene>
    <name evidence="14" type="ORF">LPQ35_09050</name>
</gene>
<keyword evidence="5 13" id="KW-0812">Transmembrane</keyword>
<feature type="transmembrane region" description="Helical" evidence="13">
    <location>
        <begin position="124"/>
        <end position="149"/>
    </location>
</feature>
<evidence type="ECO:0000256" key="6">
    <source>
        <dbReference type="ARBA" id="ARBA00022847"/>
    </source>
</evidence>
<evidence type="ECO:0000256" key="8">
    <source>
        <dbReference type="ARBA" id="ARBA00023053"/>
    </source>
</evidence>
<dbReference type="EMBL" id="CP087714">
    <property type="protein sequence ID" value="XAT63395.1"/>
    <property type="molecule type" value="Genomic_DNA"/>
</dbReference>
<keyword evidence="15" id="KW-1185">Reference proteome</keyword>
<keyword evidence="4" id="KW-1003">Cell membrane</keyword>
<feature type="transmembrane region" description="Helical" evidence="13">
    <location>
        <begin position="45"/>
        <end position="68"/>
    </location>
</feature>
<dbReference type="InterPro" id="IPR050277">
    <property type="entry name" value="Sodium:Solute_Symporter"/>
</dbReference>
<comment type="subcellular location">
    <subcellularLocation>
        <location evidence="1">Cell membrane</location>
        <topology evidence="1">Multi-pass membrane protein</topology>
    </subcellularLocation>
</comment>
<keyword evidence="9" id="KW-0406">Ion transport</keyword>
<feature type="transmembrane region" description="Helical" evidence="13">
    <location>
        <begin position="74"/>
        <end position="93"/>
    </location>
</feature>
<evidence type="ECO:0000256" key="3">
    <source>
        <dbReference type="ARBA" id="ARBA00022448"/>
    </source>
</evidence>
<dbReference type="Gene3D" id="1.20.1730.10">
    <property type="entry name" value="Sodium/glucose cotransporter"/>
    <property type="match status" value="1"/>
</dbReference>
<protein>
    <submittedName>
        <fullName evidence="14">Sodium:solute symporter family protein</fullName>
    </submittedName>
</protein>
<evidence type="ECO:0000256" key="11">
    <source>
        <dbReference type="ARBA" id="ARBA00023201"/>
    </source>
</evidence>
<evidence type="ECO:0000256" key="5">
    <source>
        <dbReference type="ARBA" id="ARBA00022692"/>
    </source>
</evidence>
<keyword evidence="3" id="KW-0813">Transport</keyword>
<dbReference type="Pfam" id="PF00474">
    <property type="entry name" value="SSF"/>
    <property type="match status" value="1"/>
</dbReference>
<comment type="similarity">
    <text evidence="2 12">Belongs to the sodium:solute symporter (SSF) (TC 2.A.21) family.</text>
</comment>
<evidence type="ECO:0000313" key="15">
    <source>
        <dbReference type="Proteomes" id="UP001492541"/>
    </source>
</evidence>
<dbReference type="GeneID" id="90449838"/>
<keyword evidence="7 13" id="KW-1133">Transmembrane helix</keyword>
<feature type="transmembrane region" description="Helical" evidence="13">
    <location>
        <begin position="161"/>
        <end position="182"/>
    </location>
</feature>
<feature type="transmembrane region" description="Helical" evidence="13">
    <location>
        <begin position="189"/>
        <end position="206"/>
    </location>
</feature>
<feature type="transmembrane region" description="Helical" evidence="13">
    <location>
        <begin position="331"/>
        <end position="354"/>
    </location>
</feature>
<name>A0ABZ3H1F7_GEOAI</name>
<feature type="transmembrane region" description="Helical" evidence="13">
    <location>
        <begin position="452"/>
        <end position="468"/>
    </location>
</feature>
<evidence type="ECO:0000256" key="2">
    <source>
        <dbReference type="ARBA" id="ARBA00006434"/>
    </source>
</evidence>
<dbReference type="InterPro" id="IPR001734">
    <property type="entry name" value="Na/solute_symporter"/>
</dbReference>
<feature type="transmembrane region" description="Helical" evidence="13">
    <location>
        <begin position="390"/>
        <end position="410"/>
    </location>
</feature>
<keyword evidence="6" id="KW-0769">Symport</keyword>
<sequence length="522" mass="55929">MNTAFLIFIVVVYLLVTGYLGYYGFRTTKSSEDYLVAGRKIHPAVMALSYGAAFISTSAIVGFGGIASIFGFPLLWLTFMNIFVGIVIAYAVIGKRVRRKGLELNALTFPELLGRMYGSRFIQVFAGIVVFLFMPLYAGVVLIGAARFIEVSLNVDYNVALLIMSLVIAVYVVYGGIIAVLYTDAFQGLIMLASMILLLVSAYAWFGGVVPAHETLTGLNDIAIKTFAGKIDGYVGWTVFPKFGSEAWITLVTSLILAVGIGVLAQPQLAVRFMTVASDRDLDRAVPVGSIFIFFTVGTAFIVGALSNAYFIETAGMPSIAVAGGNVDKVIPAFINAFMPDWFVAVFLVTLLAAAMSTLSSQFHTIGSALGRDVFQAGFLGGRHAERTVFITRFAIAAGILFSIFLAYVLPPGVIARGTAMFFALCASSFMPAYIGGLYWNRATKTGAEASIISGFVVSMIYIAFFHIKESSALGIAKMLFGREALAGFPWTVLDPMVIALPLSALIFVVVSFLTGADRGGS</sequence>
<dbReference type="PANTHER" id="PTHR48086">
    <property type="entry name" value="SODIUM/PROLINE SYMPORTER-RELATED"/>
    <property type="match status" value="1"/>
</dbReference>
<dbReference type="InterPro" id="IPR038377">
    <property type="entry name" value="Na/Glc_symporter_sf"/>
</dbReference>
<feature type="transmembrane region" description="Helical" evidence="13">
    <location>
        <begin position="286"/>
        <end position="311"/>
    </location>
</feature>
<dbReference type="Proteomes" id="UP001492541">
    <property type="component" value="Chromosome"/>
</dbReference>
<dbReference type="RefSeq" id="WP_346297627.1">
    <property type="nucleotide sequence ID" value="NZ_CP087714.1"/>
</dbReference>
<evidence type="ECO:0000256" key="7">
    <source>
        <dbReference type="ARBA" id="ARBA00022989"/>
    </source>
</evidence>
<evidence type="ECO:0000313" key="14">
    <source>
        <dbReference type="EMBL" id="XAT63395.1"/>
    </source>
</evidence>
<evidence type="ECO:0000256" key="9">
    <source>
        <dbReference type="ARBA" id="ARBA00023065"/>
    </source>
</evidence>
<dbReference type="PROSITE" id="PS50283">
    <property type="entry name" value="NA_SOLUT_SYMP_3"/>
    <property type="match status" value="1"/>
</dbReference>
<feature type="transmembrane region" description="Helical" evidence="13">
    <location>
        <begin position="247"/>
        <end position="265"/>
    </location>
</feature>
<organism evidence="14 15">
    <name type="scientific">Geoglobus acetivorans</name>
    <dbReference type="NCBI Taxonomy" id="565033"/>
    <lineage>
        <taxon>Archaea</taxon>
        <taxon>Methanobacteriati</taxon>
        <taxon>Methanobacteriota</taxon>
        <taxon>Archaeoglobi</taxon>
        <taxon>Archaeoglobales</taxon>
        <taxon>Archaeoglobaceae</taxon>
        <taxon>Geoglobus</taxon>
    </lineage>
</organism>
<dbReference type="PANTHER" id="PTHR48086:SF3">
    <property type="entry name" value="SODIUM_PROLINE SYMPORTER"/>
    <property type="match status" value="1"/>
</dbReference>
<feature type="transmembrane region" description="Helical" evidence="13">
    <location>
        <begin position="422"/>
        <end position="440"/>
    </location>
</feature>
<evidence type="ECO:0000256" key="12">
    <source>
        <dbReference type="RuleBase" id="RU362091"/>
    </source>
</evidence>
<evidence type="ECO:0000256" key="4">
    <source>
        <dbReference type="ARBA" id="ARBA00022475"/>
    </source>
</evidence>
<evidence type="ECO:0000256" key="1">
    <source>
        <dbReference type="ARBA" id="ARBA00004651"/>
    </source>
</evidence>